<protein>
    <submittedName>
        <fullName evidence="2">Uncharacterized protein</fullName>
    </submittedName>
</protein>
<dbReference type="Proteomes" id="UP000248584">
    <property type="component" value="Unassembled WGS sequence"/>
</dbReference>
<feature type="signal peptide" evidence="1">
    <location>
        <begin position="1"/>
        <end position="23"/>
    </location>
</feature>
<organism evidence="2 3">
    <name type="scientific">Nonlabens dokdonensis</name>
    <dbReference type="NCBI Taxonomy" id="328515"/>
    <lineage>
        <taxon>Bacteria</taxon>
        <taxon>Pseudomonadati</taxon>
        <taxon>Bacteroidota</taxon>
        <taxon>Flavobacteriia</taxon>
        <taxon>Flavobacteriales</taxon>
        <taxon>Flavobacteriaceae</taxon>
        <taxon>Nonlabens</taxon>
    </lineage>
</organism>
<dbReference type="RefSeq" id="WP_015362853.1">
    <property type="nucleotide sequence ID" value="NZ_QKZR01000002.1"/>
</dbReference>
<name>A0ABX5PYH1_9FLAO</name>
<accession>A0ABX5PYH1</accession>
<gene>
    <name evidence="2" type="ORF">LX97_01655</name>
</gene>
<keyword evidence="3" id="KW-1185">Reference proteome</keyword>
<proteinExistence type="predicted"/>
<comment type="caution">
    <text evidence="2">The sequence shown here is derived from an EMBL/GenBank/DDBJ whole genome shotgun (WGS) entry which is preliminary data.</text>
</comment>
<evidence type="ECO:0000313" key="2">
    <source>
        <dbReference type="EMBL" id="PZX40882.1"/>
    </source>
</evidence>
<keyword evidence="1" id="KW-0732">Signal</keyword>
<evidence type="ECO:0000313" key="3">
    <source>
        <dbReference type="Proteomes" id="UP000248584"/>
    </source>
</evidence>
<sequence length="451" mass="48927">MKSLRIFLLVCASLSLVRLDAQVGIQNDNPQATLDISAGATVDSNDGLLIPRIENFPLIDPGAAQNGMLVFLETASTGNTAGFYFWNNSSTSWEKLGEGGFWSQGSINDRPYIFYQDAQTNNSIPLRIFEDGYVGLGAVDEPRERLELRFEGDNDVQLTSSFPANPPNLIYYNQGGTFESPEFLRRDEPIGYTVGKTWDGDDQSGDIIGIQFDAANVHTATSLPTKMRFAVTNVDEVINEVQMTLESSGELQLTQLNSTNNVANDGVRPVPVFVNVNGGFTLNGDSQILVEPSVKYTNSDITTNLNVDALAPANTAVGFNLPVIGNLQWNDDTNLYQVGSSGQFIRVNEAGRYNIVGNIYFRGNAPGASLKCYVVIEPANGDPDYVASSIYANSYIGGSFNHNLSSISFTEDIEIDAGDILSIRVKGNGNQNATITMETAGSSMLQLTKIR</sequence>
<dbReference type="EMBL" id="QKZR01000002">
    <property type="protein sequence ID" value="PZX40882.1"/>
    <property type="molecule type" value="Genomic_DNA"/>
</dbReference>
<evidence type="ECO:0000256" key="1">
    <source>
        <dbReference type="SAM" id="SignalP"/>
    </source>
</evidence>
<feature type="chain" id="PRO_5047269931" evidence="1">
    <location>
        <begin position="24"/>
        <end position="451"/>
    </location>
</feature>
<reference evidence="2 3" key="1">
    <citation type="submission" date="2018-06" db="EMBL/GenBank/DDBJ databases">
        <title>Genomic Encyclopedia of Archaeal and Bacterial Type Strains, Phase II (KMG-II): from individual species to whole genera.</title>
        <authorList>
            <person name="Goeker M."/>
        </authorList>
    </citation>
    <scope>NUCLEOTIDE SEQUENCE [LARGE SCALE GENOMIC DNA]</scope>
    <source>
        <strain evidence="2 3">DSM 17205</strain>
    </source>
</reference>